<evidence type="ECO:0008006" key="4">
    <source>
        <dbReference type="Google" id="ProtNLM"/>
    </source>
</evidence>
<feature type="chain" id="PRO_5040961222" description="Cobalt transporter" evidence="1">
    <location>
        <begin position="24"/>
        <end position="109"/>
    </location>
</feature>
<keyword evidence="3" id="KW-1185">Reference proteome</keyword>
<comment type="caution">
    <text evidence="2">The sequence shown here is derived from an EMBL/GenBank/DDBJ whole genome shotgun (WGS) entry which is preliminary data.</text>
</comment>
<feature type="signal peptide" evidence="1">
    <location>
        <begin position="1"/>
        <end position="23"/>
    </location>
</feature>
<reference evidence="2" key="1">
    <citation type="journal article" date="2014" name="Int. J. Syst. Evol. Microbiol.">
        <title>Complete genome sequence of Corynebacterium casei LMG S-19264T (=DSM 44701T), isolated from a smear-ripened cheese.</title>
        <authorList>
            <consortium name="US DOE Joint Genome Institute (JGI-PGF)"/>
            <person name="Walter F."/>
            <person name="Albersmeier A."/>
            <person name="Kalinowski J."/>
            <person name="Ruckert C."/>
        </authorList>
    </citation>
    <scope>NUCLEOTIDE SEQUENCE</scope>
    <source>
        <strain evidence="2">VKM B-2935</strain>
    </source>
</reference>
<gene>
    <name evidence="2" type="ORF">GCM10017655_34520</name>
</gene>
<organism evidence="2 3">
    <name type="scientific">Pseudomonas turukhanskensis</name>
    <dbReference type="NCBI Taxonomy" id="1806536"/>
    <lineage>
        <taxon>Bacteria</taxon>
        <taxon>Pseudomonadati</taxon>
        <taxon>Pseudomonadota</taxon>
        <taxon>Gammaproteobacteria</taxon>
        <taxon>Pseudomonadales</taxon>
        <taxon>Pseudomonadaceae</taxon>
        <taxon>Pseudomonas</taxon>
    </lineage>
</organism>
<dbReference type="EMBL" id="BSFN01000010">
    <property type="protein sequence ID" value="GLK90389.1"/>
    <property type="molecule type" value="Genomic_DNA"/>
</dbReference>
<keyword evidence="1" id="KW-0732">Signal</keyword>
<protein>
    <recommendedName>
        <fullName evidence="4">Cobalt transporter</fullName>
    </recommendedName>
</protein>
<sequence>MPGRTQPALLLFALVMALFTVWAAHTVSPATGALSATCEFAEPLQQAAGVEHLHASHLGDHHHDIPHLVAALTLSSPGKKSARIEAAQLALPPSPIFLIKRPPRAWMLT</sequence>
<dbReference type="RefSeq" id="WP_271196578.1">
    <property type="nucleotide sequence ID" value="NZ_BSFN01000010.1"/>
</dbReference>
<name>A0A9W6K971_9PSED</name>
<evidence type="ECO:0000256" key="1">
    <source>
        <dbReference type="SAM" id="SignalP"/>
    </source>
</evidence>
<evidence type="ECO:0000313" key="3">
    <source>
        <dbReference type="Proteomes" id="UP001143328"/>
    </source>
</evidence>
<accession>A0A9W6K971</accession>
<evidence type="ECO:0000313" key="2">
    <source>
        <dbReference type="EMBL" id="GLK90389.1"/>
    </source>
</evidence>
<proteinExistence type="predicted"/>
<dbReference type="AlphaFoldDB" id="A0A9W6K971"/>
<dbReference type="Proteomes" id="UP001143328">
    <property type="component" value="Unassembled WGS sequence"/>
</dbReference>
<reference evidence="2" key="2">
    <citation type="submission" date="2023-01" db="EMBL/GenBank/DDBJ databases">
        <authorList>
            <person name="Sun Q."/>
            <person name="Evtushenko L."/>
        </authorList>
    </citation>
    <scope>NUCLEOTIDE SEQUENCE</scope>
    <source>
        <strain evidence="2">VKM B-2935</strain>
    </source>
</reference>